<dbReference type="Pfam" id="PF02518">
    <property type="entry name" value="HATPase_c"/>
    <property type="match status" value="1"/>
</dbReference>
<dbReference type="PANTHER" id="PTHR43047">
    <property type="entry name" value="TWO-COMPONENT HISTIDINE PROTEIN KINASE"/>
    <property type="match status" value="1"/>
</dbReference>
<evidence type="ECO:0000313" key="6">
    <source>
        <dbReference type="EMBL" id="MFC3675441.1"/>
    </source>
</evidence>
<dbReference type="EMBL" id="JBHRYJ010000001">
    <property type="protein sequence ID" value="MFC3675441.1"/>
    <property type="molecule type" value="Genomic_DNA"/>
</dbReference>
<evidence type="ECO:0000259" key="5">
    <source>
        <dbReference type="PROSITE" id="PS50109"/>
    </source>
</evidence>
<evidence type="ECO:0000256" key="2">
    <source>
        <dbReference type="ARBA" id="ARBA00012438"/>
    </source>
</evidence>
<dbReference type="SMART" id="SM00387">
    <property type="entry name" value="HATPase_c"/>
    <property type="match status" value="1"/>
</dbReference>
<evidence type="ECO:0000256" key="1">
    <source>
        <dbReference type="ARBA" id="ARBA00000085"/>
    </source>
</evidence>
<keyword evidence="6" id="KW-0067">ATP-binding</keyword>
<organism evidence="6 7">
    <name type="scientific">Ferrovibrio xuzhouensis</name>
    <dbReference type="NCBI Taxonomy" id="1576914"/>
    <lineage>
        <taxon>Bacteria</taxon>
        <taxon>Pseudomonadati</taxon>
        <taxon>Pseudomonadota</taxon>
        <taxon>Alphaproteobacteria</taxon>
        <taxon>Rhodospirillales</taxon>
        <taxon>Rhodospirillaceae</taxon>
        <taxon>Ferrovibrio</taxon>
    </lineage>
</organism>
<dbReference type="InterPro" id="IPR036890">
    <property type="entry name" value="HATPase_C_sf"/>
</dbReference>
<dbReference type="GO" id="GO:0005524">
    <property type="term" value="F:ATP binding"/>
    <property type="evidence" value="ECO:0007669"/>
    <property type="project" value="UniProtKB-KW"/>
</dbReference>
<protein>
    <recommendedName>
        <fullName evidence="2">histidine kinase</fullName>
        <ecNumber evidence="2">2.7.13.3</ecNumber>
    </recommendedName>
</protein>
<name>A0ABV7VF53_9PROT</name>
<dbReference type="PRINTS" id="PR00344">
    <property type="entry name" value="BCTRLSENSOR"/>
</dbReference>
<accession>A0ABV7VF53</accession>
<evidence type="ECO:0000256" key="3">
    <source>
        <dbReference type="ARBA" id="ARBA00022679"/>
    </source>
</evidence>
<dbReference type="InterPro" id="IPR005467">
    <property type="entry name" value="His_kinase_dom"/>
</dbReference>
<reference evidence="7" key="1">
    <citation type="journal article" date="2019" name="Int. J. Syst. Evol. Microbiol.">
        <title>The Global Catalogue of Microorganisms (GCM) 10K type strain sequencing project: providing services to taxonomists for standard genome sequencing and annotation.</title>
        <authorList>
            <consortium name="The Broad Institute Genomics Platform"/>
            <consortium name="The Broad Institute Genome Sequencing Center for Infectious Disease"/>
            <person name="Wu L."/>
            <person name="Ma J."/>
        </authorList>
    </citation>
    <scope>NUCLEOTIDE SEQUENCE [LARGE SCALE GENOMIC DNA]</scope>
    <source>
        <strain evidence="7">KCTC 42182</strain>
    </source>
</reference>
<feature type="domain" description="Histidine kinase" evidence="5">
    <location>
        <begin position="1"/>
        <end position="76"/>
    </location>
</feature>
<keyword evidence="4" id="KW-0418">Kinase</keyword>
<comment type="caution">
    <text evidence="6">The sequence shown here is derived from an EMBL/GenBank/DDBJ whole genome shotgun (WGS) entry which is preliminary data.</text>
</comment>
<dbReference type="SUPFAM" id="SSF55874">
    <property type="entry name" value="ATPase domain of HSP90 chaperone/DNA topoisomerase II/histidine kinase"/>
    <property type="match status" value="1"/>
</dbReference>
<dbReference type="InterPro" id="IPR003594">
    <property type="entry name" value="HATPase_dom"/>
</dbReference>
<gene>
    <name evidence="6" type="ORF">ACFOOQ_07795</name>
</gene>
<dbReference type="PANTHER" id="PTHR43047:SF72">
    <property type="entry name" value="OSMOSENSING HISTIDINE PROTEIN KINASE SLN1"/>
    <property type="match status" value="1"/>
</dbReference>
<keyword evidence="7" id="KW-1185">Reference proteome</keyword>
<evidence type="ECO:0000256" key="4">
    <source>
        <dbReference type="ARBA" id="ARBA00022777"/>
    </source>
</evidence>
<comment type="catalytic activity">
    <reaction evidence="1">
        <text>ATP + protein L-histidine = ADP + protein N-phospho-L-histidine.</text>
        <dbReference type="EC" id="2.7.13.3"/>
    </reaction>
</comment>
<dbReference type="PROSITE" id="PS50109">
    <property type="entry name" value="HIS_KIN"/>
    <property type="match status" value="1"/>
</dbReference>
<keyword evidence="3" id="KW-0808">Transferase</keyword>
<keyword evidence="6" id="KW-0547">Nucleotide-binding</keyword>
<sequence length="88" mass="9281">MRIAVSDTGIGIQPDHLGRVFDLFWQSEGSLSRQHGGTGLGLAIARRLCALHHGGITVDSTPNLGTTVTIDLRPEPARQVPAAEVAAE</sequence>
<proteinExistence type="predicted"/>
<dbReference type="Proteomes" id="UP001595711">
    <property type="component" value="Unassembled WGS sequence"/>
</dbReference>
<evidence type="ECO:0000313" key="7">
    <source>
        <dbReference type="Proteomes" id="UP001595711"/>
    </source>
</evidence>
<dbReference type="RefSeq" id="WP_379725364.1">
    <property type="nucleotide sequence ID" value="NZ_JBHRYJ010000001.1"/>
</dbReference>
<dbReference type="EC" id="2.7.13.3" evidence="2"/>
<dbReference type="InterPro" id="IPR004358">
    <property type="entry name" value="Sig_transdc_His_kin-like_C"/>
</dbReference>
<dbReference type="Gene3D" id="3.30.565.10">
    <property type="entry name" value="Histidine kinase-like ATPase, C-terminal domain"/>
    <property type="match status" value="1"/>
</dbReference>